<proteinExistence type="predicted"/>
<gene>
    <name evidence="1" type="ORF">LR48_Vigan03g138500</name>
</gene>
<evidence type="ECO:0000313" key="2">
    <source>
        <dbReference type="Proteomes" id="UP000053144"/>
    </source>
</evidence>
<accession>A0A0L9U5A1</accession>
<dbReference type="AlphaFoldDB" id="A0A0L9U5A1"/>
<organism evidence="1 2">
    <name type="scientific">Phaseolus angularis</name>
    <name type="common">Azuki bean</name>
    <name type="synonym">Vigna angularis</name>
    <dbReference type="NCBI Taxonomy" id="3914"/>
    <lineage>
        <taxon>Eukaryota</taxon>
        <taxon>Viridiplantae</taxon>
        <taxon>Streptophyta</taxon>
        <taxon>Embryophyta</taxon>
        <taxon>Tracheophyta</taxon>
        <taxon>Spermatophyta</taxon>
        <taxon>Magnoliopsida</taxon>
        <taxon>eudicotyledons</taxon>
        <taxon>Gunneridae</taxon>
        <taxon>Pentapetalae</taxon>
        <taxon>rosids</taxon>
        <taxon>fabids</taxon>
        <taxon>Fabales</taxon>
        <taxon>Fabaceae</taxon>
        <taxon>Papilionoideae</taxon>
        <taxon>50 kb inversion clade</taxon>
        <taxon>NPAAA clade</taxon>
        <taxon>indigoferoid/millettioid clade</taxon>
        <taxon>Phaseoleae</taxon>
        <taxon>Vigna</taxon>
    </lineage>
</organism>
<protein>
    <recommendedName>
        <fullName evidence="3">Ubiquitin-like protease family profile domain-containing protein</fullName>
    </recommendedName>
</protein>
<dbReference type="Gramene" id="KOM38003">
    <property type="protein sequence ID" value="KOM38003"/>
    <property type="gene ID" value="LR48_Vigan03g138500"/>
</dbReference>
<reference evidence="2" key="1">
    <citation type="journal article" date="2015" name="Proc. Natl. Acad. Sci. U.S.A.">
        <title>Genome sequencing of adzuki bean (Vigna angularis) provides insight into high starch and low fat accumulation and domestication.</title>
        <authorList>
            <person name="Yang K."/>
            <person name="Tian Z."/>
            <person name="Chen C."/>
            <person name="Luo L."/>
            <person name="Zhao B."/>
            <person name="Wang Z."/>
            <person name="Yu L."/>
            <person name="Li Y."/>
            <person name="Sun Y."/>
            <person name="Li W."/>
            <person name="Chen Y."/>
            <person name="Li Y."/>
            <person name="Zhang Y."/>
            <person name="Ai D."/>
            <person name="Zhao J."/>
            <person name="Shang C."/>
            <person name="Ma Y."/>
            <person name="Wu B."/>
            <person name="Wang M."/>
            <person name="Gao L."/>
            <person name="Sun D."/>
            <person name="Zhang P."/>
            <person name="Guo F."/>
            <person name="Wang W."/>
            <person name="Li Y."/>
            <person name="Wang J."/>
            <person name="Varshney R.K."/>
            <person name="Wang J."/>
            <person name="Ling H.Q."/>
            <person name="Wan P."/>
        </authorList>
    </citation>
    <scope>NUCLEOTIDE SEQUENCE</scope>
    <source>
        <strain evidence="2">cv. Jingnong 6</strain>
    </source>
</reference>
<evidence type="ECO:0008006" key="3">
    <source>
        <dbReference type="Google" id="ProtNLM"/>
    </source>
</evidence>
<dbReference type="EMBL" id="CM003373">
    <property type="protein sequence ID" value="KOM38003.1"/>
    <property type="molecule type" value="Genomic_DNA"/>
</dbReference>
<evidence type="ECO:0000313" key="1">
    <source>
        <dbReference type="EMBL" id="KOM38003.1"/>
    </source>
</evidence>
<sequence length="107" mass="12256">MPSFNDGMEGPSIDDNIKDLTIVNFVDGGMEGPFIDDNIDFARVYTTCILALCNDGDHDDHWWCYCVNCQSRELFILDALGHKRRSRNAIDKAMEQLQLLRQQIVCE</sequence>
<name>A0A0L9U5A1_PHAAN</name>
<dbReference type="Proteomes" id="UP000053144">
    <property type="component" value="Chromosome 3"/>
</dbReference>